<feature type="compositionally biased region" description="Basic and acidic residues" evidence="1">
    <location>
        <begin position="33"/>
        <end position="42"/>
    </location>
</feature>
<reference evidence="2" key="1">
    <citation type="submission" date="2020-02" db="EMBL/GenBank/DDBJ databases">
        <authorList>
            <person name="Meier V. D."/>
        </authorList>
    </citation>
    <scope>NUCLEOTIDE SEQUENCE</scope>
    <source>
        <strain evidence="2">AVDCRST_MAG67</strain>
    </source>
</reference>
<feature type="region of interest" description="Disordered" evidence="1">
    <location>
        <begin position="29"/>
        <end position="53"/>
    </location>
</feature>
<proteinExistence type="predicted"/>
<dbReference type="AlphaFoldDB" id="A0A6J4S8H2"/>
<sequence>MADAALDEQVRPRQRRRELASLLERGAQVKLARQHERGDAARQRRRRRDGARR</sequence>
<protein>
    <submittedName>
        <fullName evidence="2">Uncharacterized protein</fullName>
    </submittedName>
</protein>
<gene>
    <name evidence="2" type="ORF">AVDCRST_MAG67-1338</name>
</gene>
<name>A0A6J4S8H2_9ACTN</name>
<feature type="non-terminal residue" evidence="2">
    <location>
        <position position="53"/>
    </location>
</feature>
<feature type="compositionally biased region" description="Basic residues" evidence="1">
    <location>
        <begin position="43"/>
        <end position="53"/>
    </location>
</feature>
<accession>A0A6J4S8H2</accession>
<evidence type="ECO:0000313" key="2">
    <source>
        <dbReference type="EMBL" id="CAA9492262.1"/>
    </source>
</evidence>
<evidence type="ECO:0000256" key="1">
    <source>
        <dbReference type="SAM" id="MobiDB-lite"/>
    </source>
</evidence>
<organism evidence="2">
    <name type="scientific">uncultured Solirubrobacteraceae bacterium</name>
    <dbReference type="NCBI Taxonomy" id="1162706"/>
    <lineage>
        <taxon>Bacteria</taxon>
        <taxon>Bacillati</taxon>
        <taxon>Actinomycetota</taxon>
        <taxon>Thermoleophilia</taxon>
        <taxon>Solirubrobacterales</taxon>
        <taxon>Solirubrobacteraceae</taxon>
        <taxon>environmental samples</taxon>
    </lineage>
</organism>
<dbReference type="EMBL" id="CADCVQ010000064">
    <property type="protein sequence ID" value="CAA9492262.1"/>
    <property type="molecule type" value="Genomic_DNA"/>
</dbReference>